<dbReference type="PANTHER" id="PTHR30109:SF4">
    <property type="entry name" value="CARBON MONOXIDE DEHYDROGENASE"/>
    <property type="match status" value="1"/>
</dbReference>
<dbReference type="SUPFAM" id="SSF56821">
    <property type="entry name" value="Prismane protein-like"/>
    <property type="match status" value="1"/>
</dbReference>
<dbReference type="GO" id="GO:0042542">
    <property type="term" value="P:response to hydrogen peroxide"/>
    <property type="evidence" value="ECO:0007669"/>
    <property type="project" value="TreeGrafter"/>
</dbReference>
<comment type="caution">
    <text evidence="4">The sequence shown here is derived from an EMBL/GenBank/DDBJ whole genome shotgun (WGS) entry which is preliminary data.</text>
</comment>
<reference evidence="4 5" key="1">
    <citation type="submission" date="2017-09" db="EMBL/GenBank/DDBJ databases">
        <title>Depth-based differentiation of microbial function through sediment-hosted aquifers and enrichment of novel symbionts in the deep terrestrial subsurface.</title>
        <authorList>
            <person name="Probst A.J."/>
            <person name="Ladd B."/>
            <person name="Jarett J.K."/>
            <person name="Geller-Mcgrath D.E."/>
            <person name="Sieber C.M."/>
            <person name="Emerson J.B."/>
            <person name="Anantharaman K."/>
            <person name="Thomas B.C."/>
            <person name="Malmstrom R."/>
            <person name="Stieglmeier M."/>
            <person name="Klingl A."/>
            <person name="Woyke T."/>
            <person name="Ryan C.M."/>
            <person name="Banfield J.F."/>
        </authorList>
    </citation>
    <scope>NUCLEOTIDE SEQUENCE [LARGE SCALE GENOMIC DNA]</scope>
    <source>
        <strain evidence="4">CG23_combo_of_CG06-09_8_20_14_all_48_7</strain>
    </source>
</reference>
<evidence type="ECO:0000313" key="4">
    <source>
        <dbReference type="EMBL" id="PIP16217.1"/>
    </source>
</evidence>
<gene>
    <name evidence="4" type="ORF">COX46_03610</name>
</gene>
<dbReference type="GO" id="GO:0046872">
    <property type="term" value="F:metal ion binding"/>
    <property type="evidence" value="ECO:0007669"/>
    <property type="project" value="UniProtKB-KW"/>
</dbReference>
<evidence type="ECO:0000256" key="1">
    <source>
        <dbReference type="ARBA" id="ARBA00022723"/>
    </source>
</evidence>
<dbReference type="PANTHER" id="PTHR30109">
    <property type="entry name" value="HYDROXYLAMINE REDUCTASE"/>
    <property type="match status" value="1"/>
</dbReference>
<feature type="non-terminal residue" evidence="4">
    <location>
        <position position="1"/>
    </location>
</feature>
<dbReference type="Pfam" id="PF03063">
    <property type="entry name" value="Prismane"/>
    <property type="match status" value="1"/>
</dbReference>
<sequence>PKRTKNIHKVEEKMDLIAGFSVETVNYLLGGTFRGSYRPLNDNIINGRIRGIAGVVGCNNPKVPHDEHHLLMVKELIKNDVIVLQTGCSAIACAKAGLLLPEAAKQYAGPGLAEVCETVGIPPVLHLGSCVDNSRILLAAAEVIKEGGLGEDFSDLPAAGAAPEWMSEKAISIGQYFVASGVFTVFGATWPTFGSEKLTQLLFEGFEETLKGKWAFEPDPIKTAHLMIDHIDKKRKALGIDKARERVLFDMAKRRELVGA</sequence>
<accession>A0A2G9YAG7</accession>
<organism evidence="4 5">
    <name type="scientific">bacterium (Candidatus Ratteibacteria) CG23_combo_of_CG06-09_8_20_14_all_48_7</name>
    <dbReference type="NCBI Taxonomy" id="2014292"/>
    <lineage>
        <taxon>Bacteria</taxon>
        <taxon>Candidatus Ratteibacteria</taxon>
    </lineage>
</organism>
<keyword evidence="2" id="KW-0408">Iron</keyword>
<evidence type="ECO:0000256" key="2">
    <source>
        <dbReference type="ARBA" id="ARBA00023004"/>
    </source>
</evidence>
<dbReference type="InterPro" id="IPR011254">
    <property type="entry name" value="Prismane-like_sf"/>
</dbReference>
<proteinExistence type="predicted"/>
<dbReference type="Proteomes" id="UP000230392">
    <property type="component" value="Unassembled WGS sequence"/>
</dbReference>
<name>A0A2G9YAG7_9BACT</name>
<dbReference type="AlphaFoldDB" id="A0A2G9YAG7"/>
<evidence type="ECO:0000256" key="3">
    <source>
        <dbReference type="ARBA" id="ARBA00023014"/>
    </source>
</evidence>
<keyword evidence="3" id="KW-0411">Iron-sulfur</keyword>
<dbReference type="EMBL" id="PCRF01000174">
    <property type="protein sequence ID" value="PIP16217.1"/>
    <property type="molecule type" value="Genomic_DNA"/>
</dbReference>
<dbReference type="GO" id="GO:0050418">
    <property type="term" value="F:hydroxylamine reductase activity"/>
    <property type="evidence" value="ECO:0007669"/>
    <property type="project" value="TreeGrafter"/>
</dbReference>
<dbReference type="InterPro" id="IPR004137">
    <property type="entry name" value="HCP/CODH"/>
</dbReference>
<keyword evidence="1" id="KW-0479">Metal-binding</keyword>
<dbReference type="GO" id="GO:0051536">
    <property type="term" value="F:iron-sulfur cluster binding"/>
    <property type="evidence" value="ECO:0007669"/>
    <property type="project" value="UniProtKB-KW"/>
</dbReference>
<dbReference type="Gene3D" id="3.40.50.2030">
    <property type="match status" value="1"/>
</dbReference>
<dbReference type="GO" id="GO:0004601">
    <property type="term" value="F:peroxidase activity"/>
    <property type="evidence" value="ECO:0007669"/>
    <property type="project" value="TreeGrafter"/>
</dbReference>
<protein>
    <submittedName>
        <fullName evidence="4">Carbon monoxide dehydrogenase</fullName>
    </submittedName>
</protein>
<evidence type="ECO:0000313" key="5">
    <source>
        <dbReference type="Proteomes" id="UP000230392"/>
    </source>
</evidence>
<dbReference type="InterPro" id="IPR016099">
    <property type="entry name" value="Prismane-like_a/b-sand"/>
</dbReference>